<feature type="region of interest" description="Disordered" evidence="1">
    <location>
        <begin position="688"/>
        <end position="721"/>
    </location>
</feature>
<evidence type="ECO:0000256" key="1">
    <source>
        <dbReference type="SAM" id="MobiDB-lite"/>
    </source>
</evidence>
<feature type="transmembrane region" description="Helical" evidence="2">
    <location>
        <begin position="189"/>
        <end position="213"/>
    </location>
</feature>
<keyword evidence="5" id="KW-1185">Reference proteome</keyword>
<keyword evidence="2" id="KW-1133">Transmembrane helix</keyword>
<sequence length="795" mass="90432">MRLSTSFLILLSCWGLTMEELQPTPNAYLYSDVDACTRYNFLPINEKNFREAILFFNLCQQLIHVLPAEQRKDYARYLRHELIMTRNEFKSKNENKDIAQWLEKKIDSLLLDIDKQQSDAGNDHALVSSAFQLPFSRFHLWRKGGPKGTDTQRQTLRTNDGGSISKPPEYEDIDQDDLLSEERISLNDVALIGLILGLVSTVSAAFTLLYICYCGNKRKKKTALCNNRQKQEKDDDEDSPIDKQCSHSAVGSQVSTKIAKYSSGECKVNKSEGCVTQYQASDPNSLLRTGGQDVQKTNTITDYGEDTGEARPQYEEVHENLQWNTDIIPKVEAIAYRMNMEEIQPANNVIAQYSGTPNELGHIVDDRKFSHSLIMDQLQSGHKTIPMTELNASAERKEGYGDYDEQKQSLNVITQQNIGNRRFSDNLMDSKKPQNLSFIPEDAKSGLPLSYAQQKYSKGQVPLMDPHFPCDVRQQSRLFTQQMSASLQPTAEQSQTLQLQKDLQAIQQEGNEASSMKELFHAGKKNVDENQEASKCVKCNKNKKLGKKRLNFTCENESAMMRSKLGTSRKPSALDKPPMPCPMTESENIMHQEKFLCSLSATTPLTMKEQYYKIDSKAPDKKEMLERDYPNQRGTENVNLQIKDNLCGDAQSLLKKSNIASADIHHTDTEMQKIGEHQRLLNRSFQNTVSKKRHRQKVGHHPRSPLTNDKPVDENNSSYYSVKPGSPYQSCAEVDPLFSTKEFGIPEGIQQRADFEGVQKTNNTFTSKTQKIVKTVFRRYDSKVRDGDEEKLINR</sequence>
<keyword evidence="3" id="KW-0732">Signal</keyword>
<feature type="region of interest" description="Disordered" evidence="1">
    <location>
        <begin position="142"/>
        <end position="170"/>
    </location>
</feature>
<evidence type="ECO:0000256" key="2">
    <source>
        <dbReference type="SAM" id="Phobius"/>
    </source>
</evidence>
<reference evidence="4" key="1">
    <citation type="submission" date="2021-12" db="EMBL/GenBank/DDBJ databases">
        <authorList>
            <person name="King R."/>
        </authorList>
    </citation>
    <scope>NUCLEOTIDE SEQUENCE</scope>
</reference>
<accession>A0AAI8UTX7</accession>
<evidence type="ECO:0000313" key="4">
    <source>
        <dbReference type="EMBL" id="CAH0746934.1"/>
    </source>
</evidence>
<feature type="region of interest" description="Disordered" evidence="1">
    <location>
        <begin position="227"/>
        <end position="248"/>
    </location>
</feature>
<dbReference type="AlphaFoldDB" id="A0AAI8UTX7"/>
<organism evidence="4 5">
    <name type="scientific">Bemisia tabaci</name>
    <name type="common">Sweetpotato whitefly</name>
    <name type="synonym">Aleurodes tabaci</name>
    <dbReference type="NCBI Taxonomy" id="7038"/>
    <lineage>
        <taxon>Eukaryota</taxon>
        <taxon>Metazoa</taxon>
        <taxon>Ecdysozoa</taxon>
        <taxon>Arthropoda</taxon>
        <taxon>Hexapoda</taxon>
        <taxon>Insecta</taxon>
        <taxon>Pterygota</taxon>
        <taxon>Neoptera</taxon>
        <taxon>Paraneoptera</taxon>
        <taxon>Hemiptera</taxon>
        <taxon>Sternorrhyncha</taxon>
        <taxon>Aleyrodoidea</taxon>
        <taxon>Aleyrodidae</taxon>
        <taxon>Aleyrodinae</taxon>
        <taxon>Bemisia</taxon>
    </lineage>
</organism>
<evidence type="ECO:0000256" key="3">
    <source>
        <dbReference type="SAM" id="SignalP"/>
    </source>
</evidence>
<dbReference type="EMBL" id="CAKKNF020000007">
    <property type="protein sequence ID" value="CAH0746934.1"/>
    <property type="molecule type" value="Genomic_DNA"/>
</dbReference>
<name>A0AAI8UTX7_BEMTA</name>
<keyword evidence="2" id="KW-0812">Transmembrane</keyword>
<proteinExistence type="predicted"/>
<keyword evidence="2" id="KW-0472">Membrane</keyword>
<protein>
    <submittedName>
        <fullName evidence="4">Uncharacterized protein</fullName>
    </submittedName>
</protein>
<evidence type="ECO:0000313" key="5">
    <source>
        <dbReference type="Proteomes" id="UP001152759"/>
    </source>
</evidence>
<dbReference type="Proteomes" id="UP001152759">
    <property type="component" value="Unassembled WGS sequence"/>
</dbReference>
<feature type="compositionally biased region" description="Polar residues" evidence="1">
    <location>
        <begin position="149"/>
        <end position="162"/>
    </location>
</feature>
<feature type="signal peptide" evidence="3">
    <location>
        <begin position="1"/>
        <end position="19"/>
    </location>
</feature>
<feature type="chain" id="PRO_5042592739" evidence="3">
    <location>
        <begin position="20"/>
        <end position="795"/>
    </location>
</feature>
<gene>
    <name evidence="4" type="ORF">BEMITA_LOCUS85</name>
</gene>
<comment type="caution">
    <text evidence="4">The sequence shown here is derived from an EMBL/GenBank/DDBJ whole genome shotgun (WGS) entry which is preliminary data.</text>
</comment>
<feature type="compositionally biased region" description="Basic residues" evidence="1">
    <location>
        <begin position="690"/>
        <end position="703"/>
    </location>
</feature>